<keyword evidence="1" id="KW-0812">Transmembrane</keyword>
<feature type="transmembrane region" description="Helical" evidence="1">
    <location>
        <begin position="317"/>
        <end position="338"/>
    </location>
</feature>
<dbReference type="AlphaFoldDB" id="A0A1S6PTK1"/>
<organism evidence="2">
    <name type="scientific">Escherichia coli O2:H49</name>
    <dbReference type="NCBI Taxonomy" id="1963784"/>
    <lineage>
        <taxon>Bacteria</taxon>
        <taxon>Pseudomonadati</taxon>
        <taxon>Pseudomonadota</taxon>
        <taxon>Gammaproteobacteria</taxon>
        <taxon>Enterobacterales</taxon>
        <taxon>Enterobacteriaceae</taxon>
        <taxon>Escherichia</taxon>
    </lineage>
</organism>
<keyword evidence="1" id="KW-0472">Membrane</keyword>
<evidence type="ECO:0000256" key="1">
    <source>
        <dbReference type="SAM" id="Phobius"/>
    </source>
</evidence>
<proteinExistence type="predicted"/>
<dbReference type="InterPro" id="IPR049458">
    <property type="entry name" value="EpsG-like"/>
</dbReference>
<feature type="transmembrane region" description="Helical" evidence="1">
    <location>
        <begin position="196"/>
        <end position="221"/>
    </location>
</feature>
<sequence length="348" mass="40359">MEFYYLILLFLVIVSIISAGFDKKTHFNLFLAFTICVFFITISSMRWERGTDWVSYYEIYQAAKNSTVCSNIYCLGVEPGYYFLNWVFSPFASYSIFLMILAVLIIPIKTFFFYKMSDFPFLALLLYFCIMLYDVFPVRQSLATSLCLLYFLIYKEHKKLSIAILIAALSIHYTSIIFFVSLFICTREKILTIKNIILLILSYVTLTLIIMSPPEILASRINDYILNQKVYSEDITMTRNILKSIDQILIISICIGMLSKTDFSRTILNLSIFGSIIFILGTFLAPQLARFGLFFVPFQIISISSSLLLVQKHSKFITFLIIVIYATIKLHLIILPFYDLFVPFKIHI</sequence>
<feature type="transmembrane region" description="Helical" evidence="1">
    <location>
        <begin position="6"/>
        <end position="22"/>
    </location>
</feature>
<feature type="transmembrane region" description="Helical" evidence="1">
    <location>
        <begin position="91"/>
        <end position="114"/>
    </location>
</feature>
<feature type="transmembrane region" description="Helical" evidence="1">
    <location>
        <begin position="266"/>
        <end position="285"/>
    </location>
</feature>
<feature type="transmembrane region" description="Helical" evidence="1">
    <location>
        <begin position="160"/>
        <end position="184"/>
    </location>
</feature>
<dbReference type="EMBL" id="KY115228">
    <property type="protein sequence ID" value="AQU71788.1"/>
    <property type="molecule type" value="Genomic_DNA"/>
</dbReference>
<keyword evidence="1" id="KW-1133">Transmembrane helix</keyword>
<evidence type="ECO:0000313" key="2">
    <source>
        <dbReference type="EMBL" id="AQU71788.1"/>
    </source>
</evidence>
<feature type="transmembrane region" description="Helical" evidence="1">
    <location>
        <begin position="291"/>
        <end position="310"/>
    </location>
</feature>
<feature type="transmembrane region" description="Helical" evidence="1">
    <location>
        <begin position="29"/>
        <end position="47"/>
    </location>
</feature>
<feature type="transmembrane region" description="Helical" evidence="1">
    <location>
        <begin position="121"/>
        <end position="154"/>
    </location>
</feature>
<dbReference type="Pfam" id="PF14897">
    <property type="entry name" value="EpsG"/>
    <property type="match status" value="1"/>
</dbReference>
<reference evidence="2" key="1">
    <citation type="journal article" date="2017" name="Front. Cell. Infect. Microbiol.">
        <title>The Escherichia coli Serogroup O1 and O2 Lipopolysaccharides Are Encoded by Multiple O-antigen Gene Clusters.</title>
        <authorList>
            <person name="Delannoy S."/>
            <person name="Beutin L."/>
            <person name="Mariani-Kurkdjian P."/>
            <person name="Fleiss A."/>
            <person name="Bonacorsi S."/>
            <person name="Fach P."/>
        </authorList>
    </citation>
    <scope>NUCLEOTIDE SEQUENCE</scope>
    <source>
        <strain evidence="2">CB11127</strain>
    </source>
</reference>
<name>A0A1S6PTK1_ECOLX</name>
<accession>A0A1S6PTK1</accession>
<gene>
    <name evidence="2" type="primary">wzy</name>
</gene>
<protein>
    <submittedName>
        <fullName evidence="2">O-antigen polymerase</fullName>
    </submittedName>
</protein>